<sequence>MADHRPIQTSAVIVLGAQKAPAIPPPSPPTPCLSPHDKTLCEPTSPFSLGDGRPARQREAATDRRLTRGLHVLATEAAALADLARLYQEDAAARDGFDRAVQLIARRSAAGGKLVVIGVGKSGHIGRKMVATLQSLAIRAAFLHPTEALHGDLGIVGPRDTLLFITFSGKTQELLLLLPHLAEALPAIVLTSHTRAEACELIRRRPGAVLVPAPIPEAEKTSFGVSAPSTSTTAALALCDALAMTAASELHDNVPAEFARNHPGGAIGADTAAAAETTIKHVAVSWHELLRTEGLNRQDLAIDLLRAGYDSQTGWVRVDDAVAAPAKIRQLSRADAGRRLSEVPGLITNHDDMIALPSDTSLRRAGDVVRTRSRRDGAESCEGDAVIAVVEGGIVVGFLEARQILECQGA</sequence>
<dbReference type="EMBL" id="JAAVMX010000005">
    <property type="protein sequence ID" value="KAF4508016.1"/>
    <property type="molecule type" value="Genomic_DNA"/>
</dbReference>
<reference evidence="3 4" key="1">
    <citation type="journal article" date="2020" name="Genome Biol. Evol.">
        <title>A new high-quality draft genome assembly of the Chinese cordyceps Ophiocordyceps sinensis.</title>
        <authorList>
            <person name="Shu R."/>
            <person name="Zhang J."/>
            <person name="Meng Q."/>
            <person name="Zhang H."/>
            <person name="Zhou G."/>
            <person name="Li M."/>
            <person name="Wu P."/>
            <person name="Zhao Y."/>
            <person name="Chen C."/>
            <person name="Qin Q."/>
        </authorList>
    </citation>
    <scope>NUCLEOTIDE SEQUENCE [LARGE SCALE GENOMIC DNA]</scope>
    <source>
        <strain evidence="3 4">IOZ07</strain>
    </source>
</reference>
<dbReference type="Proteomes" id="UP000557566">
    <property type="component" value="Unassembled WGS sequence"/>
</dbReference>
<dbReference type="GO" id="GO:0097367">
    <property type="term" value="F:carbohydrate derivative binding"/>
    <property type="evidence" value="ECO:0007669"/>
    <property type="project" value="InterPro"/>
</dbReference>
<evidence type="ECO:0000259" key="2">
    <source>
        <dbReference type="PROSITE" id="PS51464"/>
    </source>
</evidence>
<dbReference type="SUPFAM" id="SSF53697">
    <property type="entry name" value="SIS domain"/>
    <property type="match status" value="1"/>
</dbReference>
<protein>
    <recommendedName>
        <fullName evidence="2">SIS domain-containing protein</fullName>
    </recommendedName>
</protein>
<accession>A0A8H4PP12</accession>
<keyword evidence="4" id="KW-1185">Reference proteome</keyword>
<evidence type="ECO:0000313" key="3">
    <source>
        <dbReference type="EMBL" id="KAF4508016.1"/>
    </source>
</evidence>
<proteinExistence type="predicted"/>
<comment type="caution">
    <text evidence="3">The sequence shown here is derived from an EMBL/GenBank/DDBJ whole genome shotgun (WGS) entry which is preliminary data.</text>
</comment>
<dbReference type="PROSITE" id="PS51464">
    <property type="entry name" value="SIS"/>
    <property type="match status" value="1"/>
</dbReference>
<dbReference type="PANTHER" id="PTHR38418">
    <property type="entry name" value="SUGAR ISOMERASE, KPSF/GUTQ (AFU_ORTHOLOGUE AFUA_6G08860)"/>
    <property type="match status" value="1"/>
</dbReference>
<evidence type="ECO:0000256" key="1">
    <source>
        <dbReference type="SAM" id="MobiDB-lite"/>
    </source>
</evidence>
<feature type="domain" description="SIS" evidence="2">
    <location>
        <begin position="104"/>
        <end position="252"/>
    </location>
</feature>
<dbReference type="PANTHER" id="PTHR38418:SF2">
    <property type="entry name" value="SUGAR ISOMERASE, KPSF_GUTQ (AFU_ORTHOLOGUE AFUA_6G08860)"/>
    <property type="match status" value="1"/>
</dbReference>
<organism evidence="3 4">
    <name type="scientific">Ophiocordyceps sinensis</name>
    <dbReference type="NCBI Taxonomy" id="72228"/>
    <lineage>
        <taxon>Eukaryota</taxon>
        <taxon>Fungi</taxon>
        <taxon>Dikarya</taxon>
        <taxon>Ascomycota</taxon>
        <taxon>Pezizomycotina</taxon>
        <taxon>Sordariomycetes</taxon>
        <taxon>Hypocreomycetidae</taxon>
        <taxon>Hypocreales</taxon>
        <taxon>Ophiocordycipitaceae</taxon>
        <taxon>Ophiocordyceps</taxon>
    </lineage>
</organism>
<feature type="compositionally biased region" description="Basic and acidic residues" evidence="1">
    <location>
        <begin position="53"/>
        <end position="63"/>
    </location>
</feature>
<dbReference type="Pfam" id="PF01380">
    <property type="entry name" value="SIS"/>
    <property type="match status" value="1"/>
</dbReference>
<feature type="compositionally biased region" description="Pro residues" evidence="1">
    <location>
        <begin position="22"/>
        <end position="32"/>
    </location>
</feature>
<dbReference type="OrthoDB" id="1872003at2759"/>
<dbReference type="InterPro" id="IPR001347">
    <property type="entry name" value="SIS_dom"/>
</dbReference>
<dbReference type="GO" id="GO:1901135">
    <property type="term" value="P:carbohydrate derivative metabolic process"/>
    <property type="evidence" value="ECO:0007669"/>
    <property type="project" value="InterPro"/>
</dbReference>
<gene>
    <name evidence="3" type="ORF">G6O67_004454</name>
</gene>
<dbReference type="InterPro" id="IPR046348">
    <property type="entry name" value="SIS_dom_sf"/>
</dbReference>
<name>A0A8H4PP12_9HYPO</name>
<dbReference type="Gene3D" id="3.40.50.10490">
    <property type="entry name" value="Glucose-6-phosphate isomerase like protein, domain 1"/>
    <property type="match status" value="1"/>
</dbReference>
<dbReference type="AlphaFoldDB" id="A0A8H4PP12"/>
<evidence type="ECO:0000313" key="4">
    <source>
        <dbReference type="Proteomes" id="UP000557566"/>
    </source>
</evidence>
<feature type="region of interest" description="Disordered" evidence="1">
    <location>
        <begin position="20"/>
        <end position="63"/>
    </location>
</feature>